<feature type="transmembrane region" description="Helical" evidence="1">
    <location>
        <begin position="52"/>
        <end position="73"/>
    </location>
</feature>
<keyword evidence="1" id="KW-0812">Transmembrane</keyword>
<gene>
    <name evidence="2" type="ORF">DCF25_05020</name>
</gene>
<sequence length="84" mass="9414">MKERLLKGLNTALMLNLFFVLFCFVWFAIALIGRSTNVNLGFDTWYSLWNPVIMPAIGILMAGALISGISSWVRNRFLKGSEAS</sequence>
<proteinExistence type="predicted"/>
<accession>A0A2W4UIZ9</accession>
<dbReference type="EMBL" id="QBMC01000020">
    <property type="protein sequence ID" value="PZO21306.1"/>
    <property type="molecule type" value="Genomic_DNA"/>
</dbReference>
<dbReference type="AlphaFoldDB" id="A0A2W4UIZ9"/>
<comment type="caution">
    <text evidence="2">The sequence shown here is derived from an EMBL/GenBank/DDBJ whole genome shotgun (WGS) entry which is preliminary data.</text>
</comment>
<organism evidence="2 3">
    <name type="scientific">Leptolyngbya foveolarum</name>
    <dbReference type="NCBI Taxonomy" id="47253"/>
    <lineage>
        <taxon>Bacteria</taxon>
        <taxon>Bacillati</taxon>
        <taxon>Cyanobacteriota</taxon>
        <taxon>Cyanophyceae</taxon>
        <taxon>Leptolyngbyales</taxon>
        <taxon>Leptolyngbyaceae</taxon>
        <taxon>Leptolyngbya group</taxon>
        <taxon>Leptolyngbya</taxon>
    </lineage>
</organism>
<keyword evidence="1" id="KW-1133">Transmembrane helix</keyword>
<dbReference type="Proteomes" id="UP000249354">
    <property type="component" value="Unassembled WGS sequence"/>
</dbReference>
<evidence type="ECO:0000313" key="2">
    <source>
        <dbReference type="EMBL" id="PZO21306.1"/>
    </source>
</evidence>
<evidence type="ECO:0000313" key="3">
    <source>
        <dbReference type="Proteomes" id="UP000249354"/>
    </source>
</evidence>
<name>A0A2W4UIZ9_9CYAN</name>
<keyword evidence="1" id="KW-0472">Membrane</keyword>
<reference evidence="2 3" key="2">
    <citation type="submission" date="2018-06" db="EMBL/GenBank/DDBJ databases">
        <title>Metagenomic assembly of (sub)arctic Cyanobacteria and their associated microbiome from non-axenic cultures.</title>
        <authorList>
            <person name="Baurain D."/>
        </authorList>
    </citation>
    <scope>NUCLEOTIDE SEQUENCE [LARGE SCALE GENOMIC DNA]</scope>
    <source>
        <strain evidence="2">ULC129bin1</strain>
    </source>
</reference>
<reference evidence="3" key="1">
    <citation type="submission" date="2018-04" db="EMBL/GenBank/DDBJ databases">
        <authorList>
            <person name="Cornet L."/>
        </authorList>
    </citation>
    <scope>NUCLEOTIDE SEQUENCE [LARGE SCALE GENOMIC DNA]</scope>
</reference>
<protein>
    <submittedName>
        <fullName evidence="2">Uncharacterized protein</fullName>
    </submittedName>
</protein>
<feature type="transmembrane region" description="Helical" evidence="1">
    <location>
        <begin position="12"/>
        <end position="32"/>
    </location>
</feature>
<evidence type="ECO:0000256" key="1">
    <source>
        <dbReference type="SAM" id="Phobius"/>
    </source>
</evidence>